<evidence type="ECO:0000256" key="14">
    <source>
        <dbReference type="ARBA" id="ARBA00078388"/>
    </source>
</evidence>
<protein>
    <recommendedName>
        <fullName evidence="11">C-Jun-amino-terminal kinase-interacting protein 4</fullName>
    </recommendedName>
    <alternativeName>
        <fullName evidence="13">JNK-associated leucine-zipper protein</fullName>
    </alternativeName>
    <alternativeName>
        <fullName evidence="14">Mitogen-activated protein kinase 8-interacting protein 4</fullName>
    </alternativeName>
    <alternativeName>
        <fullName evidence="12">Sperm-associated antigen 9</fullName>
    </alternativeName>
</protein>
<dbReference type="GeneTree" id="ENSGT00940000153496"/>
<comment type="similarity">
    <text evidence="3">Belongs to the JIP scaffold family.</text>
</comment>
<feature type="region of interest" description="Disordered" evidence="16">
    <location>
        <begin position="657"/>
        <end position="677"/>
    </location>
</feature>
<evidence type="ECO:0000256" key="8">
    <source>
        <dbReference type="ARBA" id="ARBA00023136"/>
    </source>
</evidence>
<keyword evidence="20" id="KW-1185">Reference proteome</keyword>
<evidence type="ECO:0000256" key="10">
    <source>
        <dbReference type="ARBA" id="ARBA00056878"/>
    </source>
</evidence>
<feature type="coiled-coil region" evidence="15">
    <location>
        <begin position="381"/>
        <end position="485"/>
    </location>
</feature>
<feature type="compositionally biased region" description="Basic and acidic residues" evidence="16">
    <location>
        <begin position="563"/>
        <end position="580"/>
    </location>
</feature>
<feature type="compositionally biased region" description="Polar residues" evidence="16">
    <location>
        <begin position="225"/>
        <end position="242"/>
    </location>
</feature>
<dbReference type="FunFam" id="1.20.58.1770:FF:000001">
    <property type="entry name" value="C-Jun-amino-terminal kinase-interacting protein 3 isoform X1"/>
    <property type="match status" value="1"/>
</dbReference>
<dbReference type="GO" id="GO:0016192">
    <property type="term" value="P:vesicle-mediated transport"/>
    <property type="evidence" value="ECO:0007669"/>
    <property type="project" value="TreeGrafter"/>
</dbReference>
<accession>A0AAX7UCX4</accession>
<dbReference type="Gene3D" id="1.20.58.1770">
    <property type="match status" value="1"/>
</dbReference>
<evidence type="ECO:0000256" key="5">
    <source>
        <dbReference type="ARBA" id="ARBA00022553"/>
    </source>
</evidence>
<dbReference type="GO" id="GO:0005078">
    <property type="term" value="F:MAP-kinase scaffold activity"/>
    <property type="evidence" value="ECO:0007669"/>
    <property type="project" value="InterPro"/>
</dbReference>
<dbReference type="Gene3D" id="1.20.5.1000">
    <property type="entry name" value="arf6 gtpase in complex with a specific effector, jip4"/>
    <property type="match status" value="1"/>
</dbReference>
<feature type="region of interest" description="Disordered" evidence="16">
    <location>
        <begin position="225"/>
        <end position="300"/>
    </location>
</feature>
<feature type="domain" description="RH2" evidence="18">
    <location>
        <begin position="457"/>
        <end position="528"/>
    </location>
</feature>
<keyword evidence="7 15" id="KW-0175">Coiled coil</keyword>
<evidence type="ECO:0000313" key="20">
    <source>
        <dbReference type="Proteomes" id="UP000265100"/>
    </source>
</evidence>
<dbReference type="GO" id="GO:0048471">
    <property type="term" value="C:perinuclear region of cytoplasm"/>
    <property type="evidence" value="ECO:0007669"/>
    <property type="project" value="UniProtKB-SubCell"/>
</dbReference>
<keyword evidence="8" id="KW-0472">Membrane</keyword>
<evidence type="ECO:0000256" key="12">
    <source>
        <dbReference type="ARBA" id="ARBA00075367"/>
    </source>
</evidence>
<feature type="coiled-coil region" evidence="15">
    <location>
        <begin position="60"/>
        <end position="161"/>
    </location>
</feature>
<feature type="region of interest" description="Disordered" evidence="16">
    <location>
        <begin position="563"/>
        <end position="598"/>
    </location>
</feature>
<dbReference type="PROSITE" id="PS51777">
    <property type="entry name" value="RH2"/>
    <property type="match status" value="1"/>
</dbReference>
<evidence type="ECO:0000259" key="17">
    <source>
        <dbReference type="PROSITE" id="PS51776"/>
    </source>
</evidence>
<keyword evidence="9" id="KW-0458">Lysosome</keyword>
<dbReference type="AlphaFoldDB" id="A0AAX7UCX4"/>
<reference evidence="19 20" key="1">
    <citation type="submission" date="2018-05" db="EMBL/GenBank/DDBJ databases">
        <authorList>
            <person name="Datahose"/>
        </authorList>
    </citation>
    <scope>NUCLEOTIDE SEQUENCE</scope>
</reference>
<evidence type="ECO:0000256" key="15">
    <source>
        <dbReference type="SAM" id="Coils"/>
    </source>
</evidence>
<dbReference type="Gene3D" id="2.130.10.10">
    <property type="entry name" value="YVTN repeat-like/Quinoprotein amine dehydrogenase"/>
    <property type="match status" value="1"/>
</dbReference>
<dbReference type="InterPro" id="IPR036322">
    <property type="entry name" value="WD40_repeat_dom_sf"/>
</dbReference>
<evidence type="ECO:0000256" key="1">
    <source>
        <dbReference type="ARBA" id="ARBA00004556"/>
    </source>
</evidence>
<comment type="subcellular location">
    <subcellularLocation>
        <location evidence="1">Cytoplasm</location>
        <location evidence="1">Perinuclear region</location>
    </subcellularLocation>
    <subcellularLocation>
        <location evidence="2">Lysosome membrane</location>
    </subcellularLocation>
</comment>
<feature type="compositionally biased region" description="Polar residues" evidence="16">
    <location>
        <begin position="250"/>
        <end position="264"/>
    </location>
</feature>
<dbReference type="Ensembl" id="ENSACLT00000089917.1">
    <property type="protein sequence ID" value="ENSACLP00000067693.1"/>
    <property type="gene ID" value="ENSACLG00000002141.2"/>
</dbReference>
<evidence type="ECO:0000256" key="7">
    <source>
        <dbReference type="ARBA" id="ARBA00023054"/>
    </source>
</evidence>
<feature type="region of interest" description="Disordered" evidence="16">
    <location>
        <begin position="527"/>
        <end position="550"/>
    </location>
</feature>
<evidence type="ECO:0000256" key="13">
    <source>
        <dbReference type="ARBA" id="ARBA00077184"/>
    </source>
</evidence>
<dbReference type="GO" id="GO:0030159">
    <property type="term" value="F:signaling receptor complex adaptor activity"/>
    <property type="evidence" value="ECO:0007669"/>
    <property type="project" value="TreeGrafter"/>
</dbReference>
<evidence type="ECO:0000259" key="18">
    <source>
        <dbReference type="PROSITE" id="PS51777"/>
    </source>
</evidence>
<evidence type="ECO:0000256" key="16">
    <source>
        <dbReference type="SAM" id="MobiDB-lite"/>
    </source>
</evidence>
<dbReference type="GO" id="GO:0005765">
    <property type="term" value="C:lysosomal membrane"/>
    <property type="evidence" value="ECO:0007669"/>
    <property type="project" value="UniProtKB-SubCell"/>
</dbReference>
<feature type="domain" description="RH1" evidence="17">
    <location>
        <begin position="6"/>
        <end position="94"/>
    </location>
</feature>
<reference evidence="20" key="2">
    <citation type="submission" date="2023-03" db="EMBL/GenBank/DDBJ databases">
        <authorList>
            <consortium name="Wellcome Sanger Institute Data Sharing"/>
        </authorList>
    </citation>
    <scope>NUCLEOTIDE SEQUENCE [LARGE SCALE GENOMIC DNA]</scope>
</reference>
<dbReference type="GO" id="GO:0019894">
    <property type="term" value="F:kinesin binding"/>
    <property type="evidence" value="ECO:0007669"/>
    <property type="project" value="TreeGrafter"/>
</dbReference>
<dbReference type="GO" id="GO:0008432">
    <property type="term" value="F:JUN kinase binding"/>
    <property type="evidence" value="ECO:0007669"/>
    <property type="project" value="TreeGrafter"/>
</dbReference>
<dbReference type="InterPro" id="IPR034744">
    <property type="entry name" value="RH2"/>
</dbReference>
<evidence type="ECO:0000256" key="4">
    <source>
        <dbReference type="ARBA" id="ARBA00022490"/>
    </source>
</evidence>
<dbReference type="Pfam" id="PF19056">
    <property type="entry name" value="WD40_2"/>
    <property type="match status" value="1"/>
</dbReference>
<dbReference type="Proteomes" id="UP000265100">
    <property type="component" value="Chromosome 4"/>
</dbReference>
<dbReference type="InterPro" id="IPR032486">
    <property type="entry name" value="JIP_LZII"/>
</dbReference>
<dbReference type="Pfam" id="PF09744">
    <property type="entry name" value="RH1"/>
    <property type="match status" value="1"/>
</dbReference>
<dbReference type="FunFam" id="1.20.5.1000:FF:000001">
    <property type="entry name" value="C-Jun-amino-terminal kinase-interacting protein 3 isoform X2"/>
    <property type="match status" value="1"/>
</dbReference>
<dbReference type="PROSITE" id="PS51776">
    <property type="entry name" value="RH1"/>
    <property type="match status" value="1"/>
</dbReference>
<dbReference type="InterPro" id="IPR039911">
    <property type="entry name" value="JIP3/JIP4"/>
</dbReference>
<reference evidence="19" key="3">
    <citation type="submission" date="2025-08" db="UniProtKB">
        <authorList>
            <consortium name="Ensembl"/>
        </authorList>
    </citation>
    <scope>IDENTIFICATION</scope>
</reference>
<comment type="function">
    <text evidence="10">The JNK-interacting protein (JIP) group of scaffold proteins selectively mediates JNK signaling by aggregating specific components of the MAPK cascade to form a functional JNK signaling module. Regulates lysosomal positioning by acting as an adapter protein which links PIP4P1-positive lysosomes to the dynein-dynactin complex. Assists PIKFYVE selective functionality in microtubule-based endosome-to-TGN trafficking.</text>
</comment>
<feature type="compositionally biased region" description="Polar residues" evidence="16">
    <location>
        <begin position="657"/>
        <end position="671"/>
    </location>
</feature>
<proteinExistence type="inferred from homology"/>
<dbReference type="FunFam" id="2.130.10.10:FF:000700">
    <property type="entry name" value="Sperm-associated antigen 9a"/>
    <property type="match status" value="1"/>
</dbReference>
<keyword evidence="5" id="KW-0597">Phosphoprotein</keyword>
<reference evidence="19" key="4">
    <citation type="submission" date="2025-09" db="UniProtKB">
        <authorList>
            <consortium name="Ensembl"/>
        </authorList>
    </citation>
    <scope>IDENTIFICATION</scope>
</reference>
<keyword evidence="4" id="KW-0963">Cytoplasm</keyword>
<dbReference type="SUPFAM" id="SSF50978">
    <property type="entry name" value="WD40 repeat-like"/>
    <property type="match status" value="1"/>
</dbReference>
<evidence type="ECO:0000256" key="3">
    <source>
        <dbReference type="ARBA" id="ARBA00009866"/>
    </source>
</evidence>
<evidence type="ECO:0000256" key="6">
    <source>
        <dbReference type="ARBA" id="ARBA00022990"/>
    </source>
</evidence>
<dbReference type="PANTHER" id="PTHR13886:SF2">
    <property type="entry name" value="C-JUN-AMINO-TERMINAL KINASE-INTERACTING PROTEIN 4"/>
    <property type="match status" value="1"/>
</dbReference>
<feature type="region of interest" description="Disordered" evidence="16">
    <location>
        <begin position="762"/>
        <end position="796"/>
    </location>
</feature>
<keyword evidence="6" id="KW-0007">Acetylation</keyword>
<name>A0AAX7UCX4_ASTCA</name>
<evidence type="ECO:0000313" key="19">
    <source>
        <dbReference type="Ensembl" id="ENSACLP00000067693.1"/>
    </source>
</evidence>
<feature type="compositionally biased region" description="Polar residues" evidence="16">
    <location>
        <begin position="529"/>
        <end position="550"/>
    </location>
</feature>
<evidence type="ECO:0000256" key="11">
    <source>
        <dbReference type="ARBA" id="ARBA00071160"/>
    </source>
</evidence>
<organism evidence="19 20">
    <name type="scientific">Astatotilapia calliptera</name>
    <name type="common">Eastern happy</name>
    <name type="synonym">Chromis callipterus</name>
    <dbReference type="NCBI Taxonomy" id="8154"/>
    <lineage>
        <taxon>Eukaryota</taxon>
        <taxon>Metazoa</taxon>
        <taxon>Chordata</taxon>
        <taxon>Craniata</taxon>
        <taxon>Vertebrata</taxon>
        <taxon>Euteleostomi</taxon>
        <taxon>Actinopterygii</taxon>
        <taxon>Neopterygii</taxon>
        <taxon>Teleostei</taxon>
        <taxon>Neoteleostei</taxon>
        <taxon>Acanthomorphata</taxon>
        <taxon>Ovalentaria</taxon>
        <taxon>Cichlomorphae</taxon>
        <taxon>Cichliformes</taxon>
        <taxon>Cichlidae</taxon>
        <taxon>African cichlids</taxon>
        <taxon>Pseudocrenilabrinae</taxon>
        <taxon>Haplochromini</taxon>
        <taxon>Astatotilapia</taxon>
    </lineage>
</organism>
<evidence type="ECO:0000256" key="2">
    <source>
        <dbReference type="ARBA" id="ARBA00004656"/>
    </source>
</evidence>
<dbReference type="GO" id="GO:0005829">
    <property type="term" value="C:cytosol"/>
    <property type="evidence" value="ECO:0007669"/>
    <property type="project" value="UniProtKB-ARBA"/>
</dbReference>
<dbReference type="PANTHER" id="PTHR13886">
    <property type="entry name" value="JNK/SAPK-ASSOCIATED PROTEIN"/>
    <property type="match status" value="1"/>
</dbReference>
<dbReference type="Pfam" id="PF16471">
    <property type="entry name" value="JIP_LZII"/>
    <property type="match status" value="1"/>
</dbReference>
<dbReference type="InterPro" id="IPR015943">
    <property type="entry name" value="WD40/YVTN_repeat-like_dom_sf"/>
</dbReference>
<dbReference type="InterPro" id="IPR034743">
    <property type="entry name" value="RH1"/>
</dbReference>
<sequence length="1160" mass="130549">MELEDGVVYQDDPGTSAMMSERVSGLANSIYREFERLIGKYDEDVVKELMPLVVAVLENLDSVFAENQEHEVELELLKEDNEQLITQYEREKALRKHAEEKFIEFEDTHEQEKKDLQSHVDRMESHSRQLELKIKNYADQIGRLEERELDLKKEYNSLHQRHTEMIHNYMEHVERIKMQQISETSESSAVGRVRRERPLSLGIFPSSGGASLLIPDPQARAETLGTESWRFTDSSQPRSNTSLKDELSDFTGSKSATPMSTTASDMEREDGNSKSTEVQAAPGTRSISVGQPENEDSSDVKDIIESTPELDMDLIGYRPCSTPTKGIENMAFDRNTDSLFEELSSAGTGLIGDVDEGADLLGMGREVENLIMENSQLLETKNALNVVNKDLIQKVDELTSEKEMLEGDLEALLQAKSKLEEKNKELEEELKKVRLEMEEAKHKANEEEESDLPTAQKKRFTRVEMARVLMERNQYKERLMELQEAVRWTEMIRASRENPTISEKKKSSIWQFFSRLFSSSSSAPAVKFESQSNTKYSTPGSTVKRSSTFSQFPTEKSKTFDFLNEDKEQCSSPSRKEQKRSQYRQVKAHVQKEDGRVTAHGWSLPSKYKVANGGQVENKMNLPVPVYLRPLDQKDASMKLWCAAGVNLSGGRAFSSSELSKQTKGSQSSLDQLEQEREKEKELIVQDEMSSRVWVCTSTHSSTKVMVLDATQPSDLLDSFYACNTHIVCIASVPGRSSGHALCLLGVQYVWFDSCAVETSPAEDGVPTAEEATEATEANAGVGEEGEEDQGADQNQPGIYTEHVFTDPLGVEPTDSLLIITSFPLLDFPVFSLYVHSSVARWRKCLHAIKLKDSILSIVHVKGRVLVALADGTLAIFHRGIDGQWDLTNYHLLDLGRPHHSIRCMTVVHDNVWCGYRNKIYVIQPKAMRIEKSFDAHPRKESQVRQLAWVGDGIWVSIRLDSTLRLFHAHTYQHLQDVDIEPYVSKMLGTGKLGFSFVRITALVVSCNRLWVGTGNGVIISIPLSEGTFVLHFYDTLLYSSANRTTGTVPNRPGSAVRVYGDDSSVTDCAMPGSFVPYCSMAHAQLCFHGHRDAVKFFVTVPGKRQVQRICGNMLGNVTTSETKTYLVISGGEGYIDFRMGGCNTIHVQVYIYTQQRFLF</sequence>
<evidence type="ECO:0000256" key="9">
    <source>
        <dbReference type="ARBA" id="ARBA00023228"/>
    </source>
</evidence>